<dbReference type="Pfam" id="PF25772">
    <property type="entry name" value="HEAT_RRP12_N"/>
    <property type="match status" value="1"/>
</dbReference>
<dbReference type="InterPro" id="IPR012978">
    <property type="entry name" value="HEAT_RRP12"/>
</dbReference>
<keyword evidence="3" id="KW-0539">Nucleus</keyword>
<dbReference type="Gene3D" id="1.25.10.10">
    <property type="entry name" value="Leucine-rich Repeat Variant"/>
    <property type="match status" value="2"/>
</dbReference>
<comment type="similarity">
    <text evidence="2">Belongs to the RRP12 family.</text>
</comment>
<feature type="compositionally biased region" description="Acidic residues" evidence="4">
    <location>
        <begin position="1052"/>
        <end position="1061"/>
    </location>
</feature>
<dbReference type="InterPro" id="IPR011989">
    <property type="entry name" value="ARM-like"/>
</dbReference>
<sequence>MEQALEKIRPHTNSALAHQKTPATLLIALESTFRDQRTERTPTAYFAALLTTLDSTIQKRDLGLDEGDILPAELYLLALVAPFVAAPVIRTNLQTILNLTAPLFPSLTQHAPALRSQLSLYHVFLQSLDRSQLETQGIRQTFASILQLCLDPRPKVRKKAADTVRDVISNPPAPLSRHPYAERVAEWIKSALSEVSAGPFARPKSSKSSEPVAADSAIHILALLRPVLPWLPPSSLPAITNLLLTLPRLGNPYLSESSYSILSELFALPVEDESVDVNDQISDVLKAVLASPPSKADATLSPAWVQVLGTAMMSYHSTDAEAAAAELGRVWKTIWPFLESTDGATKKAAAQSLDLLTQCITPAMIDSAVSEKDARSTLGKIIAQVTKALDSLAYAGAIPQVLSVISSLITNLRHKVDGMKSAAEALLLPLIKHVGDLRIQKGFEFKEDADAVLSAAMRVLGPQALLSALPLNLEPDDRQEGREPRAYLLPLLAQPHPSPLSHFVSYFVPLSERMFGLQQTAESEDRQSQAKLWSVLIGQIWTGLVGYCWATRDLKQTLNPTFSALLSGLLYGQPELRPAVLRALKVMVDSNVAVASGVADPAPTNPSGLSPAEAAENIAYLRTQAESWLAVLFNVFGTVGRDNRGIVGEVITAWAAIAGEQEIAKAHAKVVQLLKANLASQTAQPNRSSSIEGGSEAATTQDLVLLLLPNLSRADAQQLFQLCLSAQVLSAKDNGVQKRGYKILTRLIESQKVEINAEVVLKQLDELADGLTPAAKKDRFNLLTLLIPLIPSSAMHVIPSLIPEAVLGTKEPSEKARTAAFDVVVAMGKKMNEGGVVKRNLMDGMDEDGAEDAAASIQEFMTMVAGGLAGASPHMISATVTAISRLVFEFKDAIPASMHTEILSTLLVFISSANREIVKSILGFVKLAIHTLPADLIRPHLPTLVPALLGWSHDHKNHFKAKVRHIFERMLRRFGWEEVYGCAGGEEASKVLVNIKKRKERAKRKKANGKDDEDEVCLVCDVVDPAVLTSCKPAAKPATGDAFEDVLYGSESELEDSDDEEPQQRAQAPGKKKGGEQGARIRIDDDEPMDLLQGAASRITHGTSNRRRKPGQDAARFKIDEDTGKMIIDDEEEGGCWTGRLRRRRRWHRDTKKRRRENEDADGDVEMEPKFGHEFKAKKAGGDVKKGGVRKCERCEVVHVWVDAVREDVVSERAVARKVQVRKIGPNRGEEVKREPRALSDEERFKIGGTNITKRLDVNPPRFGSITLAAAALETFCFLGGESGSSKLSEA</sequence>
<feature type="region of interest" description="Disordered" evidence="4">
    <location>
        <begin position="1051"/>
        <end position="1117"/>
    </location>
</feature>
<feature type="domain" description="RRP12 HEAT" evidence="5">
    <location>
        <begin position="342"/>
        <end position="638"/>
    </location>
</feature>
<organism evidence="7 8">
    <name type="scientific">Mycena venus</name>
    <dbReference type="NCBI Taxonomy" id="2733690"/>
    <lineage>
        <taxon>Eukaryota</taxon>
        <taxon>Fungi</taxon>
        <taxon>Dikarya</taxon>
        <taxon>Basidiomycota</taxon>
        <taxon>Agaricomycotina</taxon>
        <taxon>Agaricomycetes</taxon>
        <taxon>Agaricomycetidae</taxon>
        <taxon>Agaricales</taxon>
        <taxon>Marasmiineae</taxon>
        <taxon>Mycenaceae</taxon>
        <taxon>Mycena</taxon>
    </lineage>
</organism>
<protein>
    <submittedName>
        <fullName evidence="7">rRNA processing protein</fullName>
    </submittedName>
</protein>
<dbReference type="InterPro" id="IPR052087">
    <property type="entry name" value="RRP12"/>
</dbReference>
<dbReference type="PANTHER" id="PTHR48287">
    <property type="entry name" value="ARM REPEAT SUPERFAMILY PROTEIN"/>
    <property type="match status" value="1"/>
</dbReference>
<accession>A0A8H6YMI1</accession>
<evidence type="ECO:0000256" key="1">
    <source>
        <dbReference type="ARBA" id="ARBA00004123"/>
    </source>
</evidence>
<dbReference type="Pfam" id="PF08161">
    <property type="entry name" value="RRP12_HEAT"/>
    <property type="match status" value="1"/>
</dbReference>
<proteinExistence type="inferred from homology"/>
<comment type="subcellular location">
    <subcellularLocation>
        <location evidence="1">Nucleus</location>
    </subcellularLocation>
</comment>
<evidence type="ECO:0000313" key="7">
    <source>
        <dbReference type="EMBL" id="KAF7361739.1"/>
    </source>
</evidence>
<keyword evidence="8" id="KW-1185">Reference proteome</keyword>
<evidence type="ECO:0000259" key="6">
    <source>
        <dbReference type="Pfam" id="PF25772"/>
    </source>
</evidence>
<evidence type="ECO:0000256" key="3">
    <source>
        <dbReference type="ARBA" id="ARBA00023242"/>
    </source>
</evidence>
<gene>
    <name evidence="7" type="ORF">MVEN_00517800</name>
</gene>
<evidence type="ECO:0000256" key="2">
    <source>
        <dbReference type="ARBA" id="ARBA00007690"/>
    </source>
</evidence>
<evidence type="ECO:0000259" key="5">
    <source>
        <dbReference type="Pfam" id="PF08161"/>
    </source>
</evidence>
<comment type="caution">
    <text evidence="7">The sequence shown here is derived from an EMBL/GenBank/DDBJ whole genome shotgun (WGS) entry which is preliminary data.</text>
</comment>
<dbReference type="GO" id="GO:0005634">
    <property type="term" value="C:nucleus"/>
    <property type="evidence" value="ECO:0007669"/>
    <property type="project" value="UniProtKB-SubCell"/>
</dbReference>
<dbReference type="InterPro" id="IPR057860">
    <property type="entry name" value="HEAT_RRP12_N"/>
</dbReference>
<dbReference type="EMBL" id="JACAZI010000004">
    <property type="protein sequence ID" value="KAF7361739.1"/>
    <property type="molecule type" value="Genomic_DNA"/>
</dbReference>
<dbReference type="SUPFAM" id="SSF48371">
    <property type="entry name" value="ARM repeat"/>
    <property type="match status" value="1"/>
</dbReference>
<feature type="domain" description="RRP12 N-terminal HEAT" evidence="6">
    <location>
        <begin position="17"/>
        <end position="268"/>
    </location>
</feature>
<evidence type="ECO:0000256" key="4">
    <source>
        <dbReference type="SAM" id="MobiDB-lite"/>
    </source>
</evidence>
<dbReference type="InterPro" id="IPR016024">
    <property type="entry name" value="ARM-type_fold"/>
</dbReference>
<dbReference type="PANTHER" id="PTHR48287:SF1">
    <property type="entry name" value="ARM REPEAT SUPERFAMILY PROTEIN"/>
    <property type="match status" value="1"/>
</dbReference>
<name>A0A8H6YMI1_9AGAR</name>
<dbReference type="Proteomes" id="UP000620124">
    <property type="component" value="Unassembled WGS sequence"/>
</dbReference>
<dbReference type="OrthoDB" id="2192888at2759"/>
<feature type="compositionally biased region" description="Basic and acidic residues" evidence="4">
    <location>
        <begin position="1073"/>
        <end position="1083"/>
    </location>
</feature>
<reference evidence="7" key="1">
    <citation type="submission" date="2020-05" db="EMBL/GenBank/DDBJ databases">
        <title>Mycena genomes resolve the evolution of fungal bioluminescence.</title>
        <authorList>
            <person name="Tsai I.J."/>
        </authorList>
    </citation>
    <scope>NUCLEOTIDE SEQUENCE</scope>
    <source>
        <strain evidence="7">CCC161011</strain>
    </source>
</reference>
<evidence type="ECO:0000313" key="8">
    <source>
        <dbReference type="Proteomes" id="UP000620124"/>
    </source>
</evidence>